<keyword evidence="10" id="KW-1133">Transmembrane helix</keyword>
<dbReference type="NCBIfam" id="NF033483">
    <property type="entry name" value="PknB_PASTA_kin"/>
    <property type="match status" value="1"/>
</dbReference>
<keyword evidence="10" id="KW-0472">Membrane</keyword>
<feature type="domain" description="PASTA" evidence="12">
    <location>
        <begin position="618"/>
        <end position="682"/>
    </location>
</feature>
<evidence type="ECO:0000256" key="4">
    <source>
        <dbReference type="ARBA" id="ARBA00022741"/>
    </source>
</evidence>
<dbReference type="CDD" id="cd14014">
    <property type="entry name" value="STKc_PknB_like"/>
    <property type="match status" value="1"/>
</dbReference>
<feature type="region of interest" description="Disordered" evidence="9">
    <location>
        <begin position="322"/>
        <end position="384"/>
    </location>
</feature>
<feature type="compositionally biased region" description="Pro residues" evidence="9">
    <location>
        <begin position="364"/>
        <end position="377"/>
    </location>
</feature>
<dbReference type="PROSITE" id="PS00108">
    <property type="entry name" value="PROTEIN_KINASE_ST"/>
    <property type="match status" value="1"/>
</dbReference>
<comment type="catalytic activity">
    <reaction evidence="7">
        <text>L-threonyl-[protein] + ATP = O-phospho-L-threonyl-[protein] + ADP + H(+)</text>
        <dbReference type="Rhea" id="RHEA:46608"/>
        <dbReference type="Rhea" id="RHEA-COMP:11060"/>
        <dbReference type="Rhea" id="RHEA-COMP:11605"/>
        <dbReference type="ChEBI" id="CHEBI:15378"/>
        <dbReference type="ChEBI" id="CHEBI:30013"/>
        <dbReference type="ChEBI" id="CHEBI:30616"/>
        <dbReference type="ChEBI" id="CHEBI:61977"/>
        <dbReference type="ChEBI" id="CHEBI:456216"/>
        <dbReference type="EC" id="2.7.11.1"/>
    </reaction>
</comment>
<protein>
    <recommendedName>
        <fullName evidence="1">non-specific serine/threonine protein kinase</fullName>
        <ecNumber evidence="1">2.7.11.1</ecNumber>
    </recommendedName>
</protein>
<reference evidence="14" key="1">
    <citation type="journal article" date="2019" name="Int. J. Syst. Evol. Microbiol.">
        <title>The Global Catalogue of Microorganisms (GCM) 10K type strain sequencing project: providing services to taxonomists for standard genome sequencing and annotation.</title>
        <authorList>
            <consortium name="The Broad Institute Genomics Platform"/>
            <consortium name="The Broad Institute Genome Sequencing Center for Infectious Disease"/>
            <person name="Wu L."/>
            <person name="Ma J."/>
        </authorList>
    </citation>
    <scope>NUCLEOTIDE SEQUENCE [LARGE SCALE GENOMIC DNA]</scope>
    <source>
        <strain evidence="14">CCUG 52478</strain>
    </source>
</reference>
<evidence type="ECO:0000256" key="8">
    <source>
        <dbReference type="ARBA" id="ARBA00048679"/>
    </source>
</evidence>
<organism evidence="13 14">
    <name type="scientific">Nocardioides ginsengisoli</name>
    <dbReference type="NCBI Taxonomy" id="363868"/>
    <lineage>
        <taxon>Bacteria</taxon>
        <taxon>Bacillati</taxon>
        <taxon>Actinomycetota</taxon>
        <taxon>Actinomycetes</taxon>
        <taxon>Propionibacteriales</taxon>
        <taxon>Nocardioidaceae</taxon>
        <taxon>Nocardioides</taxon>
    </lineage>
</organism>
<keyword evidence="5 13" id="KW-0418">Kinase</keyword>
<feature type="domain" description="PASTA" evidence="12">
    <location>
        <begin position="480"/>
        <end position="551"/>
    </location>
</feature>
<dbReference type="InterPro" id="IPR008271">
    <property type="entry name" value="Ser/Thr_kinase_AS"/>
</dbReference>
<dbReference type="Gene3D" id="3.30.200.20">
    <property type="entry name" value="Phosphorylase Kinase, domain 1"/>
    <property type="match status" value="1"/>
</dbReference>
<evidence type="ECO:0000256" key="5">
    <source>
        <dbReference type="ARBA" id="ARBA00022777"/>
    </source>
</evidence>
<keyword evidence="14" id="KW-1185">Reference proteome</keyword>
<dbReference type="Pfam" id="PF00069">
    <property type="entry name" value="Pkinase"/>
    <property type="match status" value="1"/>
</dbReference>
<dbReference type="Gene3D" id="3.30.10.20">
    <property type="match status" value="4"/>
</dbReference>
<dbReference type="PROSITE" id="PS50011">
    <property type="entry name" value="PROTEIN_KINASE_DOM"/>
    <property type="match status" value="1"/>
</dbReference>
<feature type="region of interest" description="Disordered" evidence="9">
    <location>
        <begin position="1"/>
        <end position="27"/>
    </location>
</feature>
<evidence type="ECO:0000256" key="9">
    <source>
        <dbReference type="SAM" id="MobiDB-lite"/>
    </source>
</evidence>
<evidence type="ECO:0000256" key="3">
    <source>
        <dbReference type="ARBA" id="ARBA00022679"/>
    </source>
</evidence>
<evidence type="ECO:0000259" key="11">
    <source>
        <dbReference type="PROSITE" id="PS50011"/>
    </source>
</evidence>
<sequence length="682" mass="72714">MHDDQRARGETAARSGDPSRRTEDHQFGRLLDGRYRIGTRIARGGMASVYEAIDTRLDRTVAVKIMHPGLGDGTTQQDDSFARRFVSEAKAAARLSHPHVVAVYDQGRDDADGTIYLVMEFVPGHTLRDTIGKEAPLSPEKALALLDPILSALASAHRAGLIHRDVKPENVLIADDGRIKVADFGLAKAVSADTQHTATNGVLIGTVSYLAPELVVEQRADARADVYAAGVILFELLTGTKPHTGETPIAVAYRHVHHDVPAPSSLVPGIPAYVDALVARATTRDPSLRPADAAVLLHQVHRVAQALRDGVRDDPELVADLLPSGRVAAPESPEVEDDTTPEPVSTLWAAGDREPTSVIRSQQLPPPTPVGPRAPRPPRPERPRRSRRGLVWVVVLALLVAIAGTGGWWLGWGRYTSTPSVIGLTSAAAQAKVDHAGLAVRTGDPVYSETVEKGKVISTDPGPGARILPGGEVTIVVSLGPERYDVPQVAHLTLDAARAALAAVKFETGQVSEKWSDTVPAGQVIGSSPSYGTPESKNLPVGTVVTLVVSKGKKPIKITSWVGKDAKRAEKVLEKRGLKVEIKETYDDVVPEGRVISQDPETGTLYKGDTLNLVVSKGKPFVTVPGIRLKDTQDAVALLEGLGLKVRTEHASIYLTGGTAWSTDPGAGARVRKGSTIVLYIV</sequence>
<comment type="caution">
    <text evidence="13">The sequence shown here is derived from an EMBL/GenBank/DDBJ whole genome shotgun (WGS) entry which is preliminary data.</text>
</comment>
<comment type="catalytic activity">
    <reaction evidence="8">
        <text>L-seryl-[protein] + ATP = O-phospho-L-seryl-[protein] + ADP + H(+)</text>
        <dbReference type="Rhea" id="RHEA:17989"/>
        <dbReference type="Rhea" id="RHEA-COMP:9863"/>
        <dbReference type="Rhea" id="RHEA-COMP:11604"/>
        <dbReference type="ChEBI" id="CHEBI:15378"/>
        <dbReference type="ChEBI" id="CHEBI:29999"/>
        <dbReference type="ChEBI" id="CHEBI:30616"/>
        <dbReference type="ChEBI" id="CHEBI:83421"/>
        <dbReference type="ChEBI" id="CHEBI:456216"/>
        <dbReference type="EC" id="2.7.11.1"/>
    </reaction>
</comment>
<name>A0ABW3W9E7_9ACTN</name>
<feature type="domain" description="PASTA" evidence="12">
    <location>
        <begin position="416"/>
        <end position="479"/>
    </location>
</feature>
<keyword evidence="3" id="KW-0808">Transferase</keyword>
<accession>A0ABW3W9E7</accession>
<dbReference type="InterPro" id="IPR000719">
    <property type="entry name" value="Prot_kinase_dom"/>
</dbReference>
<dbReference type="SMART" id="SM00220">
    <property type="entry name" value="S_TKc"/>
    <property type="match status" value="1"/>
</dbReference>
<keyword evidence="10" id="KW-0812">Transmembrane</keyword>
<feature type="transmembrane region" description="Helical" evidence="10">
    <location>
        <begin position="389"/>
        <end position="410"/>
    </location>
</feature>
<keyword evidence="6" id="KW-0067">ATP-binding</keyword>
<evidence type="ECO:0000313" key="13">
    <source>
        <dbReference type="EMBL" id="MFD1251009.1"/>
    </source>
</evidence>
<evidence type="ECO:0000256" key="6">
    <source>
        <dbReference type="ARBA" id="ARBA00022840"/>
    </source>
</evidence>
<dbReference type="Gene3D" id="1.10.510.10">
    <property type="entry name" value="Transferase(Phosphotransferase) domain 1"/>
    <property type="match status" value="1"/>
</dbReference>
<dbReference type="SMART" id="SM00740">
    <property type="entry name" value="PASTA"/>
    <property type="match status" value="4"/>
</dbReference>
<dbReference type="Pfam" id="PF03793">
    <property type="entry name" value="PASTA"/>
    <property type="match status" value="4"/>
</dbReference>
<dbReference type="PANTHER" id="PTHR43289">
    <property type="entry name" value="MITOGEN-ACTIVATED PROTEIN KINASE KINASE KINASE 20-RELATED"/>
    <property type="match status" value="1"/>
</dbReference>
<feature type="domain" description="Protein kinase" evidence="11">
    <location>
        <begin position="35"/>
        <end position="301"/>
    </location>
</feature>
<dbReference type="EC" id="2.7.11.1" evidence="1"/>
<gene>
    <name evidence="13" type="primary">pknB</name>
    <name evidence="13" type="ORF">ACFQ3F_24675</name>
</gene>
<dbReference type="EMBL" id="JBHTLX010000030">
    <property type="protein sequence ID" value="MFD1251009.1"/>
    <property type="molecule type" value="Genomic_DNA"/>
</dbReference>
<dbReference type="InterPro" id="IPR005543">
    <property type="entry name" value="PASTA_dom"/>
</dbReference>
<dbReference type="InterPro" id="IPR011009">
    <property type="entry name" value="Kinase-like_dom_sf"/>
</dbReference>
<dbReference type="SUPFAM" id="SSF56112">
    <property type="entry name" value="Protein kinase-like (PK-like)"/>
    <property type="match status" value="1"/>
</dbReference>
<evidence type="ECO:0000313" key="14">
    <source>
        <dbReference type="Proteomes" id="UP001597229"/>
    </source>
</evidence>
<dbReference type="GO" id="GO:0016301">
    <property type="term" value="F:kinase activity"/>
    <property type="evidence" value="ECO:0007669"/>
    <property type="project" value="UniProtKB-KW"/>
</dbReference>
<dbReference type="Proteomes" id="UP001597229">
    <property type="component" value="Unassembled WGS sequence"/>
</dbReference>
<keyword evidence="2" id="KW-0723">Serine/threonine-protein kinase</keyword>
<evidence type="ECO:0000256" key="7">
    <source>
        <dbReference type="ARBA" id="ARBA00047899"/>
    </source>
</evidence>
<feature type="domain" description="PASTA" evidence="12">
    <location>
        <begin position="552"/>
        <end position="617"/>
    </location>
</feature>
<dbReference type="RefSeq" id="WP_367920240.1">
    <property type="nucleotide sequence ID" value="NZ_BAABAC010000027.1"/>
</dbReference>
<keyword evidence="4" id="KW-0547">Nucleotide-binding</keyword>
<proteinExistence type="predicted"/>
<evidence type="ECO:0000256" key="10">
    <source>
        <dbReference type="SAM" id="Phobius"/>
    </source>
</evidence>
<evidence type="ECO:0000256" key="2">
    <source>
        <dbReference type="ARBA" id="ARBA00022527"/>
    </source>
</evidence>
<dbReference type="CDD" id="cd06577">
    <property type="entry name" value="PASTA_pknB"/>
    <property type="match status" value="4"/>
</dbReference>
<evidence type="ECO:0000256" key="1">
    <source>
        <dbReference type="ARBA" id="ARBA00012513"/>
    </source>
</evidence>
<evidence type="ECO:0000259" key="12">
    <source>
        <dbReference type="PROSITE" id="PS51178"/>
    </source>
</evidence>
<dbReference type="PANTHER" id="PTHR43289:SF34">
    <property type="entry name" value="SERINE_THREONINE-PROTEIN KINASE YBDM-RELATED"/>
    <property type="match status" value="1"/>
</dbReference>
<dbReference type="PROSITE" id="PS51178">
    <property type="entry name" value="PASTA"/>
    <property type="match status" value="4"/>
</dbReference>